<evidence type="ECO:0008006" key="4">
    <source>
        <dbReference type="Google" id="ProtNLM"/>
    </source>
</evidence>
<keyword evidence="1" id="KW-0175">Coiled coil</keyword>
<organism evidence="2 3">
    <name type="scientific">Pseudoalteromonas aurantia 208</name>
    <dbReference type="NCBI Taxonomy" id="1314867"/>
    <lineage>
        <taxon>Bacteria</taxon>
        <taxon>Pseudomonadati</taxon>
        <taxon>Pseudomonadota</taxon>
        <taxon>Gammaproteobacteria</taxon>
        <taxon>Alteromonadales</taxon>
        <taxon>Pseudoalteromonadaceae</taxon>
        <taxon>Pseudoalteromonas</taxon>
    </lineage>
</organism>
<dbReference type="Proteomes" id="UP000615755">
    <property type="component" value="Unassembled WGS sequence"/>
</dbReference>
<sequence length="157" mass="17753">MSMAVVGGIVFSVFLMILLFVRGENIKRDLKRANAKLESTSRQKTHLGGIVMELAKEEQLMLKERMAKVQKDSSPNERFVVCTSLLIDASDSVISDAALDNRTVRKAFEYYISNFSDVPYTEFKAVILQDQKRKQLWAGDNIHAYLELCKSCIAAIE</sequence>
<evidence type="ECO:0000313" key="2">
    <source>
        <dbReference type="EMBL" id="MBE0369457.1"/>
    </source>
</evidence>
<dbReference type="RefSeq" id="WP_192508686.1">
    <property type="nucleotide sequence ID" value="NZ_AQGV01000013.1"/>
</dbReference>
<accession>A0ABR9EF54</accession>
<name>A0ABR9EF54_9GAMM</name>
<comment type="caution">
    <text evidence="2">The sequence shown here is derived from an EMBL/GenBank/DDBJ whole genome shotgun (WGS) entry which is preliminary data.</text>
</comment>
<evidence type="ECO:0000313" key="3">
    <source>
        <dbReference type="Proteomes" id="UP000615755"/>
    </source>
</evidence>
<gene>
    <name evidence="2" type="ORF">PAUR_a3961</name>
</gene>
<protein>
    <recommendedName>
        <fullName evidence="4">DUF2489 domain-containing protein</fullName>
    </recommendedName>
</protein>
<evidence type="ECO:0000256" key="1">
    <source>
        <dbReference type="SAM" id="Coils"/>
    </source>
</evidence>
<feature type="coiled-coil region" evidence="1">
    <location>
        <begin position="23"/>
        <end position="72"/>
    </location>
</feature>
<proteinExistence type="predicted"/>
<keyword evidence="3" id="KW-1185">Reference proteome</keyword>
<reference evidence="2 3" key="1">
    <citation type="submission" date="2015-03" db="EMBL/GenBank/DDBJ databases">
        <title>Genome sequence of Pseudoalteromonas aurantia.</title>
        <authorList>
            <person name="Xie B.-B."/>
            <person name="Rong J.-C."/>
            <person name="Qin Q.-L."/>
            <person name="Zhang Y.-Z."/>
        </authorList>
    </citation>
    <scope>NUCLEOTIDE SEQUENCE [LARGE SCALE GENOMIC DNA]</scope>
    <source>
        <strain evidence="2 3">208</strain>
    </source>
</reference>
<dbReference type="EMBL" id="AQGV01000013">
    <property type="protein sequence ID" value="MBE0369457.1"/>
    <property type="molecule type" value="Genomic_DNA"/>
</dbReference>